<keyword evidence="1" id="KW-0472">Membrane</keyword>
<dbReference type="EMBL" id="LXHC01000011">
    <property type="protein sequence ID" value="OAU96965.1"/>
    <property type="molecule type" value="Genomic_DNA"/>
</dbReference>
<organism evidence="2 3">
    <name type="scientific">Moraxella catarrhalis</name>
    <name type="common">Branhamella catarrhalis</name>
    <dbReference type="NCBI Taxonomy" id="480"/>
    <lineage>
        <taxon>Bacteria</taxon>
        <taxon>Pseudomonadati</taxon>
        <taxon>Pseudomonadota</taxon>
        <taxon>Gammaproteobacteria</taxon>
        <taxon>Moraxellales</taxon>
        <taxon>Moraxellaceae</taxon>
        <taxon>Moraxella</taxon>
    </lineage>
</organism>
<dbReference type="Proteomes" id="UP000078228">
    <property type="component" value="Unassembled WGS sequence"/>
</dbReference>
<accession>A0A198UKV0</accession>
<name>A0A198UKV0_MORCA</name>
<evidence type="ECO:0000256" key="1">
    <source>
        <dbReference type="SAM" id="Phobius"/>
    </source>
</evidence>
<gene>
    <name evidence="2" type="ORF">AO384_0774</name>
</gene>
<reference evidence="2 3" key="1">
    <citation type="journal article" date="2016" name="Genome Biol. Evol.">
        <title>Comparative Genomic Analyses of the Moraxella catarrhalis Serosensitive and Seroresistant Lineages Demonstrate Their Independent Evolution.</title>
        <authorList>
            <person name="Earl J.P."/>
            <person name="de Vries S.P."/>
            <person name="Ahmed A."/>
            <person name="Powell E."/>
            <person name="Schultz M.P."/>
            <person name="Hermans P.W."/>
            <person name="Hill D.J."/>
            <person name="Zhou Z."/>
            <person name="Constantinidou C.I."/>
            <person name="Hu F.Z."/>
            <person name="Bootsma H.J."/>
            <person name="Ehrlich G.D."/>
        </authorList>
    </citation>
    <scope>NUCLEOTIDE SEQUENCE [LARGE SCALE GENOMIC DNA]</scope>
    <source>
        <strain evidence="2 3">Z7542</strain>
    </source>
</reference>
<evidence type="ECO:0000313" key="2">
    <source>
        <dbReference type="EMBL" id="OAU96965.1"/>
    </source>
</evidence>
<comment type="caution">
    <text evidence="2">The sequence shown here is derived from an EMBL/GenBank/DDBJ whole genome shotgun (WGS) entry which is preliminary data.</text>
</comment>
<evidence type="ECO:0000313" key="3">
    <source>
        <dbReference type="Proteomes" id="UP000078228"/>
    </source>
</evidence>
<keyword evidence="1" id="KW-1133">Transmembrane helix</keyword>
<sequence>MKFTNYSTNKCYNNAKLWQSNLPILIILASLFLASSILFQYFIIYDNYPIYASRCCAQSK</sequence>
<dbReference type="AlphaFoldDB" id="A0A198UKV0"/>
<keyword evidence="3" id="KW-1185">Reference proteome</keyword>
<keyword evidence="1" id="KW-0812">Transmembrane</keyword>
<protein>
    <submittedName>
        <fullName evidence="2">Uncharacterized protein</fullName>
    </submittedName>
</protein>
<feature type="transmembrane region" description="Helical" evidence="1">
    <location>
        <begin position="22"/>
        <end position="44"/>
    </location>
</feature>
<proteinExistence type="predicted"/>